<gene>
    <name evidence="1" type="ORF">LVJ77_08875</name>
</gene>
<keyword evidence="2" id="KW-1185">Reference proteome</keyword>
<evidence type="ECO:0000313" key="2">
    <source>
        <dbReference type="Proteomes" id="UP000831534"/>
    </source>
</evidence>
<dbReference type="Proteomes" id="UP000831534">
    <property type="component" value="Chromosome"/>
</dbReference>
<organism evidence="1 2">
    <name type="scientific">Conchiformibius kuhniae</name>
    <dbReference type="NCBI Taxonomy" id="211502"/>
    <lineage>
        <taxon>Bacteria</taxon>
        <taxon>Pseudomonadati</taxon>
        <taxon>Pseudomonadota</taxon>
        <taxon>Betaproteobacteria</taxon>
        <taxon>Neisseriales</taxon>
        <taxon>Neisseriaceae</taxon>
        <taxon>Conchiformibius</taxon>
    </lineage>
</organism>
<proteinExistence type="predicted"/>
<reference evidence="1" key="1">
    <citation type="journal article" date="2022" name="Res Sq">
        <title>Evolution of multicellular longitudinally dividing oral cavity symbionts (Neisseriaceae).</title>
        <authorList>
            <person name="Nyongesa S."/>
            <person name="Weber P."/>
            <person name="Bernet E."/>
            <person name="Pullido F."/>
            <person name="Nieckarz M."/>
            <person name="Delaby M."/>
            <person name="Nieves C."/>
            <person name="Viehboeck T."/>
            <person name="Krause N."/>
            <person name="Rivera-Millot A."/>
            <person name="Nakamura A."/>
            <person name="Vischer N."/>
            <person name="VanNieuwenhze M."/>
            <person name="Brun Y."/>
            <person name="Cava F."/>
            <person name="Bulgheresi S."/>
            <person name="Veyrier F."/>
        </authorList>
    </citation>
    <scope>NUCLEOTIDE SEQUENCE</scope>
    <source>
        <strain evidence="1">17694</strain>
    </source>
</reference>
<accession>A0A8T9MR90</accession>
<protein>
    <submittedName>
        <fullName evidence="1">Uncharacterized protein</fullName>
    </submittedName>
</protein>
<evidence type="ECO:0000313" key="1">
    <source>
        <dbReference type="EMBL" id="UOP04410.1"/>
    </source>
</evidence>
<name>A0A8T9MR90_9NEIS</name>
<reference evidence="1" key="2">
    <citation type="submission" date="2024-09" db="EMBL/GenBank/DDBJ databases">
        <authorList>
            <person name="Veyrier F.J."/>
        </authorList>
    </citation>
    <scope>NUCLEOTIDE SEQUENCE</scope>
    <source>
        <strain evidence="1">17694</strain>
    </source>
</reference>
<dbReference type="KEGG" id="ckh:LVJ77_08875"/>
<dbReference type="EMBL" id="CP091521">
    <property type="protein sequence ID" value="UOP04410.1"/>
    <property type="molecule type" value="Genomic_DNA"/>
</dbReference>
<sequence length="155" mass="18152">MAYELIKPKKITLEKLVSSFQKALIHIHAINRKNQFLIIGLNDNKIIVQILSEKKFLSIFIVNGIKIKNIDKSMENAFFKKINQVQREFLVTKFYAEFCTNGKNKRLVLFHSHEKKYDCGLNMAELIDDVRDLAKINHVAMGRLVNYLHHRNILL</sequence>
<dbReference type="AlphaFoldDB" id="A0A8T9MR90"/>
<dbReference type="RefSeq" id="WP_027010019.1">
    <property type="nucleotide sequence ID" value="NZ_CP091521.1"/>
</dbReference>